<keyword evidence="2" id="KW-1185">Reference proteome</keyword>
<dbReference type="InterPro" id="IPR036388">
    <property type="entry name" value="WH-like_DNA-bd_sf"/>
</dbReference>
<proteinExistence type="predicted"/>
<evidence type="ECO:0008006" key="3">
    <source>
        <dbReference type="Google" id="ProtNLM"/>
    </source>
</evidence>
<accession>A0ABM5WIM8</accession>
<name>A0ABM5WIM8_9BURK</name>
<dbReference type="EMBL" id="CP013480">
    <property type="protein sequence ID" value="ALS60172.1"/>
    <property type="molecule type" value="Genomic_DNA"/>
</dbReference>
<gene>
    <name evidence="1" type="ORF">AT302_10730</name>
</gene>
<dbReference type="SUPFAM" id="SSF46894">
    <property type="entry name" value="C-terminal effector domain of the bipartite response regulators"/>
    <property type="match status" value="1"/>
</dbReference>
<evidence type="ECO:0000313" key="2">
    <source>
        <dbReference type="Proteomes" id="UP000060277"/>
    </source>
</evidence>
<dbReference type="Proteomes" id="UP000060277">
    <property type="component" value="Chromosome"/>
</dbReference>
<dbReference type="InterPro" id="IPR016032">
    <property type="entry name" value="Sig_transdc_resp-reg_C-effctor"/>
</dbReference>
<evidence type="ECO:0000313" key="1">
    <source>
        <dbReference type="EMBL" id="ALS60172.1"/>
    </source>
</evidence>
<dbReference type="Gene3D" id="1.10.10.10">
    <property type="entry name" value="Winged helix-like DNA-binding domain superfamily/Winged helix DNA-binding domain"/>
    <property type="match status" value="1"/>
</dbReference>
<sequence length="480" mass="51911">MMRAIDAANIPRMGDVSLNSDRLRIFLGMLRRGSDMGIQGDLRACLRQLHQLPVSTLDYLPIWLETLRTLLSADAVAALWHDGDTQRSTAGNWFAPQSSVSACERFAASGGAMPSGDDAWFSMAGGELIRGHACRIRLPHRAAHTAVERSPTLTRSSELDACLGDGDVLDICLMPVLRYRAGQMGVDAVDVAHPADFPQRTGPLRILVSRDKPHRRFSAYEVQMFEHAAAEFAIVPTRPVLPWPEAGTAVFPVSAFGRDAGDDSVDPLCRDICGTLVWHHGQPEWADSAALGLMQRVWRGASGDVWPDACLVVRQCHALAAELTSLPEAAAPSMSPEFLVPPASPASPARHANRQVALPGGTLHLQATRLRSMNGRPTERVRIALHLAVPPAIRLLHRLWATPLTPVQREIAMRLLSGQSRPQAREACGIGVQTLKTHLSAMRARLDPVRDATLLRGLGGPGCGVSNASVRSGKTAARLE</sequence>
<reference evidence="2" key="1">
    <citation type="submission" date="2015-12" db="EMBL/GenBank/DDBJ databases">
        <title>Complete genome sequence of Pandoraea norimbergensis DSM 11628.</title>
        <authorList>
            <person name="Ee R."/>
            <person name="Lim Y.-L."/>
            <person name="Yong D."/>
            <person name="Yin W.-F."/>
            <person name="Chan K.-G."/>
        </authorList>
    </citation>
    <scope>NUCLEOTIDE SEQUENCE [LARGE SCALE GENOMIC DNA]</scope>
    <source>
        <strain evidence="2">DSM 11628</strain>
    </source>
</reference>
<organism evidence="1 2">
    <name type="scientific">Pandoraea norimbergensis</name>
    <dbReference type="NCBI Taxonomy" id="93219"/>
    <lineage>
        <taxon>Bacteria</taxon>
        <taxon>Pseudomonadati</taxon>
        <taxon>Pseudomonadota</taxon>
        <taxon>Betaproteobacteria</taxon>
        <taxon>Burkholderiales</taxon>
        <taxon>Burkholderiaceae</taxon>
        <taxon>Pandoraea</taxon>
    </lineage>
</organism>
<protein>
    <recommendedName>
        <fullName evidence="3">HTH luxR-type domain-containing protein</fullName>
    </recommendedName>
</protein>